<dbReference type="GO" id="GO:0000794">
    <property type="term" value="C:condensed nuclear chromosome"/>
    <property type="evidence" value="ECO:0007669"/>
    <property type="project" value="TreeGrafter"/>
</dbReference>
<dbReference type="SUPFAM" id="SSF52540">
    <property type="entry name" value="P-loop containing nucleoside triphosphate hydrolases"/>
    <property type="match status" value="2"/>
</dbReference>
<dbReference type="GO" id="GO:0043047">
    <property type="term" value="F:single-stranded telomeric DNA binding"/>
    <property type="evidence" value="ECO:0007669"/>
    <property type="project" value="TreeGrafter"/>
</dbReference>
<keyword evidence="9" id="KW-0378">Hydrolase</keyword>
<dbReference type="GO" id="GO:0000722">
    <property type="term" value="P:telomere maintenance via recombination"/>
    <property type="evidence" value="ECO:0007669"/>
    <property type="project" value="TreeGrafter"/>
</dbReference>
<organism evidence="17 18">
    <name type="scientific">Exophiala spinifera</name>
    <dbReference type="NCBI Taxonomy" id="91928"/>
    <lineage>
        <taxon>Eukaryota</taxon>
        <taxon>Fungi</taxon>
        <taxon>Dikarya</taxon>
        <taxon>Ascomycota</taxon>
        <taxon>Pezizomycotina</taxon>
        <taxon>Eurotiomycetes</taxon>
        <taxon>Chaetothyriomycetidae</taxon>
        <taxon>Chaetothyriales</taxon>
        <taxon>Herpotrichiellaceae</taxon>
        <taxon>Exophiala</taxon>
    </lineage>
</organism>
<evidence type="ECO:0000256" key="10">
    <source>
        <dbReference type="ARBA" id="ARBA00022833"/>
    </source>
</evidence>
<evidence type="ECO:0000256" key="6">
    <source>
        <dbReference type="ARBA" id="ARBA00022454"/>
    </source>
</evidence>
<evidence type="ECO:0000256" key="13">
    <source>
        <dbReference type="ARBA" id="ARBA00023242"/>
    </source>
</evidence>
<evidence type="ECO:0000313" key="18">
    <source>
        <dbReference type="Proteomes" id="UP000053328"/>
    </source>
</evidence>
<dbReference type="Proteomes" id="UP000053328">
    <property type="component" value="Unassembled WGS sequence"/>
</dbReference>
<dbReference type="Pfam" id="PF13476">
    <property type="entry name" value="AAA_23"/>
    <property type="match status" value="1"/>
</dbReference>
<evidence type="ECO:0000256" key="4">
    <source>
        <dbReference type="ARBA" id="ARBA00009439"/>
    </source>
</evidence>
<evidence type="ECO:0000256" key="3">
    <source>
        <dbReference type="ARBA" id="ARBA00004286"/>
    </source>
</evidence>
<dbReference type="NCBIfam" id="TIGR00606">
    <property type="entry name" value="rad50"/>
    <property type="match status" value="1"/>
</dbReference>
<dbReference type="GO" id="GO:0007004">
    <property type="term" value="P:telomere maintenance via telomerase"/>
    <property type="evidence" value="ECO:0007669"/>
    <property type="project" value="TreeGrafter"/>
</dbReference>
<name>A0A0D2BKS6_9EURO</name>
<evidence type="ECO:0000256" key="8">
    <source>
        <dbReference type="ARBA" id="ARBA00022763"/>
    </source>
</evidence>
<reference evidence="17 18" key="1">
    <citation type="submission" date="2015-01" db="EMBL/GenBank/DDBJ databases">
        <title>The Genome Sequence of Exophiala spinifera CBS89968.</title>
        <authorList>
            <consortium name="The Broad Institute Genomics Platform"/>
            <person name="Cuomo C."/>
            <person name="de Hoog S."/>
            <person name="Gorbushina A."/>
            <person name="Stielow B."/>
            <person name="Teixiera M."/>
            <person name="Abouelleil A."/>
            <person name="Chapman S.B."/>
            <person name="Priest M."/>
            <person name="Young S.K."/>
            <person name="Wortman J."/>
            <person name="Nusbaum C."/>
            <person name="Birren B."/>
        </authorList>
    </citation>
    <scope>NUCLEOTIDE SEQUENCE [LARGE SCALE GENOMIC DNA]</scope>
    <source>
        <strain evidence="17 18">CBS 89968</strain>
    </source>
</reference>
<dbReference type="PANTHER" id="PTHR18867">
    <property type="entry name" value="RAD50"/>
    <property type="match status" value="1"/>
</dbReference>
<dbReference type="InterPro" id="IPR027417">
    <property type="entry name" value="P-loop_NTPase"/>
</dbReference>
<evidence type="ECO:0000256" key="11">
    <source>
        <dbReference type="ARBA" id="ARBA00023054"/>
    </source>
</evidence>
<dbReference type="Pfam" id="PF13558">
    <property type="entry name" value="SbcC_Walker_B"/>
    <property type="match status" value="1"/>
</dbReference>
<evidence type="ECO:0000259" key="16">
    <source>
        <dbReference type="Pfam" id="PF13476"/>
    </source>
</evidence>
<feature type="coiled-coil region" evidence="15">
    <location>
        <begin position="494"/>
        <end position="559"/>
    </location>
</feature>
<evidence type="ECO:0000256" key="1">
    <source>
        <dbReference type="ARBA" id="ARBA00001947"/>
    </source>
</evidence>
<keyword evidence="8" id="KW-0227">DNA damage</keyword>
<feature type="coiled-coil region" evidence="15">
    <location>
        <begin position="603"/>
        <end position="630"/>
    </location>
</feature>
<dbReference type="GO" id="GO:0003691">
    <property type="term" value="F:double-stranded telomeric DNA binding"/>
    <property type="evidence" value="ECO:0007669"/>
    <property type="project" value="TreeGrafter"/>
</dbReference>
<dbReference type="Gene3D" id="1.10.287.1490">
    <property type="match status" value="1"/>
</dbReference>
<dbReference type="GO" id="GO:0051880">
    <property type="term" value="F:G-quadruplex DNA binding"/>
    <property type="evidence" value="ECO:0007669"/>
    <property type="project" value="TreeGrafter"/>
</dbReference>
<feature type="domain" description="Rad50/SbcC-type AAA" evidence="16">
    <location>
        <begin position="7"/>
        <end position="245"/>
    </location>
</feature>
<dbReference type="VEuPathDB" id="FungiDB:PV08_03499"/>
<feature type="coiled-coil region" evidence="15">
    <location>
        <begin position="743"/>
        <end position="784"/>
    </location>
</feature>
<keyword evidence="7" id="KW-0479">Metal-binding</keyword>
<comment type="cofactor">
    <cofactor evidence="1">
        <name>Zn(2+)</name>
        <dbReference type="ChEBI" id="CHEBI:29105"/>
    </cofactor>
</comment>
<accession>A0A0D2BKS6</accession>
<dbReference type="Gene3D" id="3.40.50.300">
    <property type="entry name" value="P-loop containing nucleotide triphosphate hydrolases"/>
    <property type="match status" value="2"/>
</dbReference>
<evidence type="ECO:0000256" key="5">
    <source>
        <dbReference type="ARBA" id="ARBA00017893"/>
    </source>
</evidence>
<sequence length="1306" mass="149558">MSRLQSMQLSGIRSFGPSDAETVKFETPLTLIVGQNGSGKTTIIEALKFAFTGMQPPNTKVGGAFINDPKLGNEKNVKAMVRVAFKDAKGTSYVISRRLELSVKKTARSLKSLEVSLNISKKGVKTVLSSRVAEMDSILPRYLGVATAIIDNVIFCHQDESLWPLSDPSTLKKKFDEIFEAQKYTKAIDNIKQIRKKQNEELGKYKILEDHAKLDKDRANKVAANGRRLHATIEELTAEIHDLQKRSAHARSMADEAWRKGEDYAKVLGLLEGKRIEARGTKNTIDGLKEHLEEVDESDEWLQETLDLFETKQQELKDDIRAKQEQYLERQDEIKLLGKQREEKVKLKGRYEQEKEEHERQLVRRREMVQAVATKHQIRRYDDLTDDARVEEFLLKVKKILQDQKVALDRAKLEHASERREAQTLVNKLTERKAALQDQKVGIRKQMDTNDRDAGEFQRKVNQINVDEGSRAVVESRIEDLNIKLRHSIEAAEAADWDKRLQDAHNQLQSLETTNSKLGDEIVQSTQKAGELARLSHLKQELKDRQRSLETLLNAHSDRINKVMADQEWTPATIEAVYQDVLAAVSTKLSTAERERDSLGGRLEQASFRQKTLRDEINRKRAEAKDCDKQIRAVVAAGPDAYDEALQQAEADVDFARDESGGFAGLHDYYKKVLQSLEAPKPACRTCSRGFKSLDDPALTRTKKRMQELVAKTLEDFERTNPKEAEAEYKRLLDLGLAVETWKKLENTDIPAAEQELSKLKDQRDKIESELEQHDKIAEQALQVKRDVESIGRTVASIAKYHGEIGTLGTQVEELSTKQSQQMTGRTLEDIREDLNSTTEKIRGIQNVMTRLRADQEQSRAAISSQELELRDLKGELSTVGHQLDKKASLAARVEEFREQNRKLREDLNKLDRDIEMLDPQIATAKAKSEDIEQRTAAKEHEMFSEQTRLSESVNSLDILNDQVQAYVDRDGPNQVAHVNRELSHLEGELDRAQTEQGQLTREMNKINDQIRDSESTRRRYSDTLRYRQETRKLARLQEEIEELTSQNSEADRDNFQQQSKKYQNEYTRLSAEQARKAGEVTSKDAQLKELMEDYNLNLEDAANRYKEAHIKVEATKAAVEDLGRYGGALDKAIMKYHSLKMEQINAIIEELWRKTYKGSDVDTILIRADNESGRGNRSYNYRVVMVKRDVEMDMRGRCSAGQKVLASIIIRLALAECFSANCGLIALDEPTTNLDRENIESLAESLRDIIRERQQQSNFQLIVITHDEDFLRKMDCADFANYYYRISRDQAENSIIERQQITEVL</sequence>
<evidence type="ECO:0000256" key="14">
    <source>
        <dbReference type="ARBA" id="ARBA00049360"/>
    </source>
</evidence>
<keyword evidence="11 15" id="KW-0175">Coiled coil</keyword>
<keyword evidence="18" id="KW-1185">Reference proteome</keyword>
<keyword evidence="10" id="KW-0862">Zinc</keyword>
<dbReference type="GO" id="GO:0070192">
    <property type="term" value="P:chromosome organization involved in meiotic cell cycle"/>
    <property type="evidence" value="ECO:0007669"/>
    <property type="project" value="TreeGrafter"/>
</dbReference>
<dbReference type="FunFam" id="3.40.50.300:FF:001195">
    <property type="entry name" value="DNA repair protein rad50"/>
    <property type="match status" value="1"/>
</dbReference>
<dbReference type="GO" id="GO:0046872">
    <property type="term" value="F:metal ion binding"/>
    <property type="evidence" value="ECO:0007669"/>
    <property type="project" value="UniProtKB-KW"/>
</dbReference>
<comment type="catalytic activity">
    <reaction evidence="14">
        <text>ATP + H2O = ADP + phosphate + H(+)</text>
        <dbReference type="Rhea" id="RHEA:13065"/>
        <dbReference type="ChEBI" id="CHEBI:15377"/>
        <dbReference type="ChEBI" id="CHEBI:15378"/>
        <dbReference type="ChEBI" id="CHEBI:30616"/>
        <dbReference type="ChEBI" id="CHEBI:43474"/>
        <dbReference type="ChEBI" id="CHEBI:456216"/>
    </reaction>
</comment>
<keyword evidence="12" id="KW-0234">DNA repair</keyword>
<feature type="coiled-coil region" evidence="15">
    <location>
        <begin position="226"/>
        <end position="253"/>
    </location>
</feature>
<dbReference type="GeneID" id="27330582"/>
<feature type="coiled-coil region" evidence="15">
    <location>
        <begin position="306"/>
        <end position="368"/>
    </location>
</feature>
<feature type="coiled-coil region" evidence="15">
    <location>
        <begin position="887"/>
        <end position="914"/>
    </location>
</feature>
<dbReference type="OrthoDB" id="18797at2759"/>
<keyword evidence="13" id="KW-0539">Nucleus</keyword>
<dbReference type="RefSeq" id="XP_016239421.1">
    <property type="nucleotide sequence ID" value="XM_016377851.1"/>
</dbReference>
<evidence type="ECO:0000256" key="12">
    <source>
        <dbReference type="ARBA" id="ARBA00023204"/>
    </source>
</evidence>
<feature type="coiled-coil region" evidence="15">
    <location>
        <begin position="976"/>
        <end position="1119"/>
    </location>
</feature>
<feature type="coiled-coil region" evidence="15">
    <location>
        <begin position="401"/>
        <end position="446"/>
    </location>
</feature>
<dbReference type="GO" id="GO:0006302">
    <property type="term" value="P:double-strand break repair"/>
    <property type="evidence" value="ECO:0007669"/>
    <property type="project" value="InterPro"/>
</dbReference>
<dbReference type="STRING" id="91928.A0A0D2BKS6"/>
<dbReference type="PANTHER" id="PTHR18867:SF12">
    <property type="entry name" value="DNA REPAIR PROTEIN RAD50"/>
    <property type="match status" value="1"/>
</dbReference>
<gene>
    <name evidence="17" type="ORF">PV08_03499</name>
</gene>
<evidence type="ECO:0000256" key="2">
    <source>
        <dbReference type="ARBA" id="ARBA00004123"/>
    </source>
</evidence>
<dbReference type="HOGENOM" id="CLU_006184_0_0_1"/>
<dbReference type="GO" id="GO:0030870">
    <property type="term" value="C:Mre11 complex"/>
    <property type="evidence" value="ECO:0007669"/>
    <property type="project" value="InterPro"/>
</dbReference>
<evidence type="ECO:0000313" key="17">
    <source>
        <dbReference type="EMBL" id="KIW19205.1"/>
    </source>
</evidence>
<evidence type="ECO:0000256" key="9">
    <source>
        <dbReference type="ARBA" id="ARBA00022801"/>
    </source>
</evidence>
<proteinExistence type="inferred from homology"/>
<comment type="subcellular location">
    <subcellularLocation>
        <location evidence="3">Chromosome</location>
    </subcellularLocation>
    <subcellularLocation>
        <location evidence="2">Nucleus</location>
    </subcellularLocation>
</comment>
<protein>
    <recommendedName>
        <fullName evidence="5">DNA repair protein RAD50</fullName>
    </recommendedName>
</protein>
<evidence type="ECO:0000256" key="15">
    <source>
        <dbReference type="SAM" id="Coils"/>
    </source>
</evidence>
<comment type="similarity">
    <text evidence="4">Belongs to the SMC family. RAD50 subfamily.</text>
</comment>
<dbReference type="FunFam" id="3.40.50.300:FF:000947">
    <property type="entry name" value="DNA repair protein RAD50"/>
    <property type="match status" value="1"/>
</dbReference>
<dbReference type="GO" id="GO:0016887">
    <property type="term" value="F:ATP hydrolysis activity"/>
    <property type="evidence" value="ECO:0007669"/>
    <property type="project" value="InterPro"/>
</dbReference>
<keyword evidence="6" id="KW-0158">Chromosome</keyword>
<dbReference type="InterPro" id="IPR004584">
    <property type="entry name" value="Rad50_eukaryotes"/>
</dbReference>
<dbReference type="InterPro" id="IPR038729">
    <property type="entry name" value="Rad50/SbcC_AAA"/>
</dbReference>
<dbReference type="EMBL" id="KN847493">
    <property type="protein sequence ID" value="KIW19205.1"/>
    <property type="molecule type" value="Genomic_DNA"/>
</dbReference>
<evidence type="ECO:0000256" key="7">
    <source>
        <dbReference type="ARBA" id="ARBA00022723"/>
    </source>
</evidence>